<dbReference type="GO" id="GO:0005829">
    <property type="term" value="C:cytosol"/>
    <property type="evidence" value="ECO:0007669"/>
    <property type="project" value="TreeGrafter"/>
</dbReference>
<comment type="caution">
    <text evidence="10">The sequence shown here is derived from an EMBL/GenBank/DDBJ whole genome shotgun (WGS) entry which is preliminary data.</text>
</comment>
<dbReference type="GO" id="GO:0000156">
    <property type="term" value="F:phosphorelay response regulator activity"/>
    <property type="evidence" value="ECO:0007669"/>
    <property type="project" value="TreeGrafter"/>
</dbReference>
<evidence type="ECO:0000256" key="3">
    <source>
        <dbReference type="ARBA" id="ARBA00023015"/>
    </source>
</evidence>
<dbReference type="InterPro" id="IPR039420">
    <property type="entry name" value="WalR-like"/>
</dbReference>
<evidence type="ECO:0000256" key="7">
    <source>
        <dbReference type="PROSITE-ProRule" id="PRU01091"/>
    </source>
</evidence>
<evidence type="ECO:0000313" key="11">
    <source>
        <dbReference type="Proteomes" id="UP000677265"/>
    </source>
</evidence>
<evidence type="ECO:0000259" key="9">
    <source>
        <dbReference type="PROSITE" id="PS51755"/>
    </source>
</evidence>
<evidence type="ECO:0000259" key="8">
    <source>
        <dbReference type="PROSITE" id="PS50110"/>
    </source>
</evidence>
<keyword evidence="1" id="KW-0597">Phosphoprotein</keyword>
<dbReference type="InterPro" id="IPR001789">
    <property type="entry name" value="Sig_transdc_resp-reg_receiver"/>
</dbReference>
<evidence type="ECO:0000256" key="4">
    <source>
        <dbReference type="ARBA" id="ARBA00023125"/>
    </source>
</evidence>
<feature type="DNA-binding region" description="OmpR/PhoB-type" evidence="7">
    <location>
        <begin position="135"/>
        <end position="234"/>
    </location>
</feature>
<dbReference type="PROSITE" id="PS50110">
    <property type="entry name" value="RESPONSE_REGULATORY"/>
    <property type="match status" value="1"/>
</dbReference>
<dbReference type="Gene3D" id="3.40.50.2300">
    <property type="match status" value="1"/>
</dbReference>
<proteinExistence type="predicted"/>
<keyword evidence="11" id="KW-1185">Reference proteome</keyword>
<keyword evidence="5" id="KW-0804">Transcription</keyword>
<keyword evidence="4 7" id="KW-0238">DNA-binding</keyword>
<dbReference type="RefSeq" id="WP_241114159.1">
    <property type="nucleotide sequence ID" value="NZ_JAGYPE020000098.1"/>
</dbReference>
<evidence type="ECO:0000256" key="1">
    <source>
        <dbReference type="ARBA" id="ARBA00022553"/>
    </source>
</evidence>
<dbReference type="GO" id="GO:0032993">
    <property type="term" value="C:protein-DNA complex"/>
    <property type="evidence" value="ECO:0007669"/>
    <property type="project" value="TreeGrafter"/>
</dbReference>
<dbReference type="InterPro" id="IPR001867">
    <property type="entry name" value="OmpR/PhoB-type_DNA-bd"/>
</dbReference>
<feature type="domain" description="OmpR/PhoB-type" evidence="9">
    <location>
        <begin position="135"/>
        <end position="234"/>
    </location>
</feature>
<dbReference type="GO" id="GO:0006355">
    <property type="term" value="P:regulation of DNA-templated transcription"/>
    <property type="evidence" value="ECO:0007669"/>
    <property type="project" value="InterPro"/>
</dbReference>
<dbReference type="Pfam" id="PF00486">
    <property type="entry name" value="Trans_reg_C"/>
    <property type="match status" value="1"/>
</dbReference>
<reference evidence="10 11" key="1">
    <citation type="submission" date="2022-03" db="EMBL/GenBank/DDBJ databases">
        <title>Novel Bacillus species.</title>
        <authorList>
            <person name="Liu G."/>
        </authorList>
    </citation>
    <scope>NUCLEOTIDE SEQUENCE [LARGE SCALE GENOMIC DNA]</scope>
    <source>
        <strain evidence="10 11">FJAT-50051</strain>
    </source>
</reference>
<evidence type="ECO:0000256" key="6">
    <source>
        <dbReference type="PROSITE-ProRule" id="PRU00169"/>
    </source>
</evidence>
<dbReference type="InterPro" id="IPR036388">
    <property type="entry name" value="WH-like_DNA-bd_sf"/>
</dbReference>
<accession>A0A9J6N032</accession>
<dbReference type="PANTHER" id="PTHR48111:SF68">
    <property type="entry name" value="OMPR SUBFAMILY"/>
    <property type="match status" value="1"/>
</dbReference>
<dbReference type="Pfam" id="PF00072">
    <property type="entry name" value="Response_reg"/>
    <property type="match status" value="1"/>
</dbReference>
<keyword evidence="3" id="KW-0805">Transcription regulation</keyword>
<dbReference type="SMART" id="SM00448">
    <property type="entry name" value="REC"/>
    <property type="match status" value="1"/>
</dbReference>
<dbReference type="InterPro" id="IPR011006">
    <property type="entry name" value="CheY-like_superfamily"/>
</dbReference>
<dbReference type="PANTHER" id="PTHR48111">
    <property type="entry name" value="REGULATOR OF RPOS"/>
    <property type="match status" value="1"/>
</dbReference>
<evidence type="ECO:0000256" key="5">
    <source>
        <dbReference type="ARBA" id="ARBA00023163"/>
    </source>
</evidence>
<sequence>MRKLEDRSLRGKTILIIDSNSENRAVLRFHLTRQGFEILEAVDGQTAREIYLKHDPCFVLLETSLPDMDGLEVCSWMRYELDSNVPIIIVSSNNTDQDRIEGLKQGADDYIGKPYNIEELSVRIETVLRRTANRCSKLSYKGLTIKPLKGVVKFHDEVLDLTHFEYRLLYLFMTHPDQIFSREQIINTVYKKNEKVINERTVDVHIKNLREKIAEYTDYPFIVTLRGIGYKFATEG</sequence>
<dbReference type="Proteomes" id="UP000677265">
    <property type="component" value="Unassembled WGS sequence"/>
</dbReference>
<keyword evidence="2" id="KW-0902">Two-component regulatory system</keyword>
<organism evidence="10 11">
    <name type="scientific">Neobacillus citreus</name>
    <dbReference type="NCBI Taxonomy" id="2833578"/>
    <lineage>
        <taxon>Bacteria</taxon>
        <taxon>Bacillati</taxon>
        <taxon>Bacillota</taxon>
        <taxon>Bacilli</taxon>
        <taxon>Bacillales</taxon>
        <taxon>Bacillaceae</taxon>
        <taxon>Neobacillus</taxon>
    </lineage>
</organism>
<dbReference type="AlphaFoldDB" id="A0A9J6N032"/>
<protein>
    <submittedName>
        <fullName evidence="10">Response regulator transcription factor</fullName>
    </submittedName>
</protein>
<evidence type="ECO:0000313" key="10">
    <source>
        <dbReference type="EMBL" id="MCH6269410.1"/>
    </source>
</evidence>
<comment type="caution">
    <text evidence="6">Lacks conserved residue(s) required for the propagation of feature annotation.</text>
</comment>
<name>A0A9J6N032_9BACI</name>
<dbReference type="EMBL" id="JAGYPE020000098">
    <property type="protein sequence ID" value="MCH6269410.1"/>
    <property type="molecule type" value="Genomic_DNA"/>
</dbReference>
<dbReference type="CDD" id="cd17574">
    <property type="entry name" value="REC_OmpR"/>
    <property type="match status" value="1"/>
</dbReference>
<evidence type="ECO:0000256" key="2">
    <source>
        <dbReference type="ARBA" id="ARBA00023012"/>
    </source>
</evidence>
<dbReference type="CDD" id="cd00383">
    <property type="entry name" value="trans_reg_C"/>
    <property type="match status" value="1"/>
</dbReference>
<gene>
    <name evidence="10" type="ORF">KHB02_028170</name>
</gene>
<dbReference type="SMART" id="SM00862">
    <property type="entry name" value="Trans_reg_C"/>
    <property type="match status" value="1"/>
</dbReference>
<dbReference type="PROSITE" id="PS51755">
    <property type="entry name" value="OMPR_PHOB"/>
    <property type="match status" value="1"/>
</dbReference>
<dbReference type="Gene3D" id="1.10.10.10">
    <property type="entry name" value="Winged helix-like DNA-binding domain superfamily/Winged helix DNA-binding domain"/>
    <property type="match status" value="1"/>
</dbReference>
<feature type="domain" description="Response regulatory" evidence="8">
    <location>
        <begin position="13"/>
        <end position="128"/>
    </location>
</feature>
<dbReference type="GO" id="GO:0000976">
    <property type="term" value="F:transcription cis-regulatory region binding"/>
    <property type="evidence" value="ECO:0007669"/>
    <property type="project" value="TreeGrafter"/>
</dbReference>
<dbReference type="SUPFAM" id="SSF52172">
    <property type="entry name" value="CheY-like"/>
    <property type="match status" value="1"/>
</dbReference>